<accession>A0ABT1U6I7</accession>
<name>A0ABT1U6I7_9GAMM</name>
<keyword evidence="2" id="KW-1185">Reference proteome</keyword>
<proteinExistence type="predicted"/>
<sequence>MGRTPSHQIAILDILDWLYFNQVLVFSVYSQTDREWLKRIVDYVSHSVSETGAVGSEAEYMKHCVLCLLEIFLADDMEKFKEKLRTLDLDIAGEHPAGIEADTAHRIDEHRRNFFAGYVIAVGRMAHGESINLAAEIAISLQEQFCDAPALVRYRLAERCMAYEYKKAPLDFFTWLAELQVIRCAKYQSKKLTTPLPELVITRIGLLCEFEMLRGHIGRTCGVPNMAEIMIKGKTEKLPETVTEQLLKNKHQFEKLTYTESLRKSWLTFVINRRLDSAYVTYFYAQVSHYFHRIRLWQGTQASWLGTLGGFIVEMRKSHTYPDRPIYVEINNKGTITDDISTLLRERGFSINGRGLYEHHNRFAKEIKNKVLFYYTMLDIAKVAPPPENDDMFYYNVVSLHHRLNEVKPSSISCK</sequence>
<dbReference type="RefSeq" id="WP_256615904.1">
    <property type="nucleotide sequence ID" value="NZ_JANIBK010000075.1"/>
</dbReference>
<dbReference type="Proteomes" id="UP001524586">
    <property type="component" value="Unassembled WGS sequence"/>
</dbReference>
<reference evidence="1 2" key="1">
    <citation type="submission" date="2022-07" db="EMBL/GenBank/DDBJ databases">
        <title>Methylomonas rivi sp. nov., Methylomonas rosea sp. nov., Methylomonas aureus sp. nov. and Methylomonas subterranea sp. nov., four novel methanotrophs isolated from a freshwater creek and the deep terrestrial subsurface.</title>
        <authorList>
            <person name="Abin C."/>
            <person name="Sankaranarayanan K."/>
            <person name="Garner C."/>
            <person name="Sindelar R."/>
            <person name="Kotary K."/>
            <person name="Garner R."/>
            <person name="Barclay S."/>
            <person name="Lawson P."/>
            <person name="Krumholz L."/>
        </authorList>
    </citation>
    <scope>NUCLEOTIDE SEQUENCE [LARGE SCALE GENOMIC DNA]</scope>
    <source>
        <strain evidence="1 2">WSC-6</strain>
    </source>
</reference>
<comment type="caution">
    <text evidence="1">The sequence shown here is derived from an EMBL/GenBank/DDBJ whole genome shotgun (WGS) entry which is preliminary data.</text>
</comment>
<evidence type="ECO:0000313" key="2">
    <source>
        <dbReference type="Proteomes" id="UP001524586"/>
    </source>
</evidence>
<dbReference type="EMBL" id="JANIBK010000075">
    <property type="protein sequence ID" value="MCQ8129473.1"/>
    <property type="molecule type" value="Genomic_DNA"/>
</dbReference>
<organism evidence="1 2">
    <name type="scientific">Methylomonas rivi</name>
    <dbReference type="NCBI Taxonomy" id="2952226"/>
    <lineage>
        <taxon>Bacteria</taxon>
        <taxon>Pseudomonadati</taxon>
        <taxon>Pseudomonadota</taxon>
        <taxon>Gammaproteobacteria</taxon>
        <taxon>Methylococcales</taxon>
        <taxon>Methylococcaceae</taxon>
        <taxon>Methylomonas</taxon>
    </lineage>
</organism>
<gene>
    <name evidence="1" type="ORF">NP596_13500</name>
</gene>
<protein>
    <recommendedName>
        <fullName evidence="3">Zorya protein ZorC EH domain-containing protein</fullName>
    </recommendedName>
</protein>
<evidence type="ECO:0000313" key="1">
    <source>
        <dbReference type="EMBL" id="MCQ8129473.1"/>
    </source>
</evidence>
<evidence type="ECO:0008006" key="3">
    <source>
        <dbReference type="Google" id="ProtNLM"/>
    </source>
</evidence>